<dbReference type="Proteomes" id="UP000002729">
    <property type="component" value="Unassembled WGS sequence"/>
</dbReference>
<dbReference type="EMBL" id="GL833120">
    <property type="protein sequence ID" value="EGB13119.1"/>
    <property type="molecule type" value="Genomic_DNA"/>
</dbReference>
<evidence type="ECO:0000313" key="3">
    <source>
        <dbReference type="Proteomes" id="UP000002729"/>
    </source>
</evidence>
<evidence type="ECO:0000256" key="1">
    <source>
        <dbReference type="SAM" id="Phobius"/>
    </source>
</evidence>
<gene>
    <name evidence="2" type="ORF">AURANDRAFT_60581</name>
</gene>
<dbReference type="KEGG" id="aaf:AURANDRAFT_60581"/>
<keyword evidence="1" id="KW-1133">Transmembrane helix</keyword>
<accession>F0XVL6</accession>
<dbReference type="RefSeq" id="XP_009032716.1">
    <property type="nucleotide sequence ID" value="XM_009034468.1"/>
</dbReference>
<sequence>MRHLRVVAGATRLDAGVPDVAYRFALHADDGAGGGDCRARAPELVVYKRRGYGSCGVLAPHAAFSPPPPPLTSTKRKGDDWEVRAAHAAAAAAARKWAGRRDAALWRGGATANWTAAPDRGDCVADALRAPLLALGPPFLFDCEGACAFPRAALDACARGDIAAPPGAFDKLPAAQSGGDAAGELRDYKYLLSAPPARSLASYWMQGAVVLLADAPVVEWYYPALQDGVTHVAVTAKNARAKVDDLRAEDAKVSTLRHHALQVHKSLLCATCTLRFVQLALRSFAAHFGFQKVLDGADGRRAFLRDGLKSWRGTLLEVKFGDALTLAETYQHESYTMVRAMLKAVGRDELMFVRAVAGDALAPTTAWRLHNWRPDEAPRAPQRCQAAALATVAAMGLRDALIFVLTAPWLALGPANVYKISMINRGSPMAKYIVVPPAEECQAACNIARMWGCLFWGLQAVVAGGIVAGGVGDRTAAAAKLYVGAALAVAYKEDVVREVVAAGAAVEIVVALLLLSRAAAAPRPKTA</sequence>
<keyword evidence="1" id="KW-0812">Transmembrane</keyword>
<proteinExistence type="predicted"/>
<organism evidence="3">
    <name type="scientific">Aureococcus anophagefferens</name>
    <name type="common">Harmful bloom alga</name>
    <dbReference type="NCBI Taxonomy" id="44056"/>
    <lineage>
        <taxon>Eukaryota</taxon>
        <taxon>Sar</taxon>
        <taxon>Stramenopiles</taxon>
        <taxon>Ochrophyta</taxon>
        <taxon>Pelagophyceae</taxon>
        <taxon>Pelagomonadales</taxon>
        <taxon>Pelagomonadaceae</taxon>
        <taxon>Aureococcus</taxon>
    </lineage>
</organism>
<dbReference type="InParanoid" id="F0XVL6"/>
<reference evidence="2 3" key="1">
    <citation type="journal article" date="2011" name="Proc. Natl. Acad. Sci. U.S.A.">
        <title>Niche of harmful alga Aureococcus anophagefferens revealed through ecogenomics.</title>
        <authorList>
            <person name="Gobler C.J."/>
            <person name="Berry D.L."/>
            <person name="Dyhrman S.T."/>
            <person name="Wilhelm S.W."/>
            <person name="Salamov A."/>
            <person name="Lobanov A.V."/>
            <person name="Zhang Y."/>
            <person name="Collier J.L."/>
            <person name="Wurch L.L."/>
            <person name="Kustka A.B."/>
            <person name="Dill B.D."/>
            <person name="Shah M."/>
            <person name="VerBerkmoes N.C."/>
            <person name="Kuo A."/>
            <person name="Terry A."/>
            <person name="Pangilinan J."/>
            <person name="Lindquist E.A."/>
            <person name="Lucas S."/>
            <person name="Paulsen I.T."/>
            <person name="Hattenrath-Lehmann T.K."/>
            <person name="Talmage S.C."/>
            <person name="Walker E.A."/>
            <person name="Koch F."/>
            <person name="Burson A.M."/>
            <person name="Marcoval M.A."/>
            <person name="Tang Y.Z."/>
            <person name="Lecleir G.R."/>
            <person name="Coyne K.J."/>
            <person name="Berg G.M."/>
            <person name="Bertrand E.M."/>
            <person name="Saito M.A."/>
            <person name="Gladyshev V.N."/>
            <person name="Grigoriev I.V."/>
        </authorList>
    </citation>
    <scope>NUCLEOTIDE SEQUENCE [LARGE SCALE GENOMIC DNA]</scope>
    <source>
        <strain evidence="3">CCMP 1984</strain>
    </source>
</reference>
<evidence type="ECO:0000313" key="2">
    <source>
        <dbReference type="EMBL" id="EGB13119.1"/>
    </source>
</evidence>
<name>F0XVL6_AURAN</name>
<dbReference type="eggNOG" id="ENOG502T1RQ">
    <property type="taxonomic scope" value="Eukaryota"/>
</dbReference>
<dbReference type="GeneID" id="20223074"/>
<dbReference type="AlphaFoldDB" id="F0XVL6"/>
<keyword evidence="3" id="KW-1185">Reference proteome</keyword>
<keyword evidence="1" id="KW-0472">Membrane</keyword>
<protein>
    <submittedName>
        <fullName evidence="2">Uncharacterized protein</fullName>
    </submittedName>
</protein>
<feature type="transmembrane region" description="Helical" evidence="1">
    <location>
        <begin position="499"/>
        <end position="520"/>
    </location>
</feature>
<dbReference type="OrthoDB" id="205682at2759"/>